<dbReference type="Proteomes" id="UP000831290">
    <property type="component" value="Chromosome"/>
</dbReference>
<keyword evidence="2" id="KW-1185">Reference proteome</keyword>
<sequence>MRAPVFSGFSWPDKVILAGQPDKVILAGQPDKVILAGKRKTSDTLIPNTNF</sequence>
<gene>
    <name evidence="1" type="ORF">MQE35_10835</name>
</gene>
<dbReference type="RefSeq" id="WP_255841396.1">
    <property type="nucleotide sequence ID" value="NZ_CP094358.1"/>
</dbReference>
<reference evidence="1" key="1">
    <citation type="submission" date="2022-03" db="EMBL/GenBank/DDBJ databases">
        <title>Description of Abyssus ytuae gen. nov., sp. nov., a novel member of the family Flavobacteriaceae isolated from the sediment of Mariana Trench.</title>
        <authorList>
            <person name="Zhang J."/>
            <person name="Xu X."/>
        </authorList>
    </citation>
    <scope>NUCLEOTIDE SEQUENCE</scope>
    <source>
        <strain evidence="1">MT3330</strain>
    </source>
</reference>
<evidence type="ECO:0000313" key="1">
    <source>
        <dbReference type="EMBL" id="UOB16231.1"/>
    </source>
</evidence>
<accession>A0A9E6ZT61</accession>
<proteinExistence type="predicted"/>
<evidence type="ECO:0000313" key="2">
    <source>
        <dbReference type="Proteomes" id="UP000831290"/>
    </source>
</evidence>
<organism evidence="1 2">
    <name type="scientific">Abyssalbus ytuae</name>
    <dbReference type="NCBI Taxonomy" id="2926907"/>
    <lineage>
        <taxon>Bacteria</taxon>
        <taxon>Pseudomonadati</taxon>
        <taxon>Bacteroidota</taxon>
        <taxon>Flavobacteriia</taxon>
        <taxon>Flavobacteriales</taxon>
        <taxon>Flavobacteriaceae</taxon>
        <taxon>Abyssalbus</taxon>
    </lineage>
</organism>
<name>A0A9E6ZT61_9FLAO</name>
<dbReference type="KEGG" id="fbm:MQE35_10835"/>
<protein>
    <submittedName>
        <fullName evidence="1">Uncharacterized protein</fullName>
    </submittedName>
</protein>
<dbReference type="EMBL" id="CP094358">
    <property type="protein sequence ID" value="UOB16231.1"/>
    <property type="molecule type" value="Genomic_DNA"/>
</dbReference>
<dbReference type="AlphaFoldDB" id="A0A9E6ZT61"/>